<dbReference type="Pfam" id="PF05843">
    <property type="entry name" value="Suf"/>
    <property type="match status" value="1"/>
</dbReference>
<sequence>MFDKILTSYPKRTDLWSVFIDLMVKHGSQKEVRALFDRVIHLSVSVQKIKFFFKRYLEYEKKLGTPQSIQAVKEKAMEFVEAKGSETAN</sequence>
<comment type="subcellular location">
    <subcellularLocation>
        <location evidence="1">Nucleus</location>
    </subcellularLocation>
</comment>
<protein>
    <submittedName>
        <fullName evidence="6">Protein RRP5 homolog</fullName>
    </submittedName>
</protein>
<evidence type="ECO:0000256" key="2">
    <source>
        <dbReference type="ARBA" id="ARBA00022737"/>
    </source>
</evidence>
<organism evidence="5 6">
    <name type="scientific">Notothenia coriiceps</name>
    <name type="common">black rockcod</name>
    <dbReference type="NCBI Taxonomy" id="8208"/>
    <lineage>
        <taxon>Eukaryota</taxon>
        <taxon>Metazoa</taxon>
        <taxon>Chordata</taxon>
        <taxon>Craniata</taxon>
        <taxon>Vertebrata</taxon>
        <taxon>Euteleostomi</taxon>
        <taxon>Actinopterygii</taxon>
        <taxon>Neopterygii</taxon>
        <taxon>Teleostei</taxon>
        <taxon>Neoteleostei</taxon>
        <taxon>Acanthomorphata</taxon>
        <taxon>Eupercaria</taxon>
        <taxon>Perciformes</taxon>
        <taxon>Notothenioidei</taxon>
        <taxon>Nototheniidae</taxon>
        <taxon>Notothenia</taxon>
    </lineage>
</organism>
<dbReference type="SUPFAM" id="SSF48452">
    <property type="entry name" value="TPR-like"/>
    <property type="match status" value="1"/>
</dbReference>
<evidence type="ECO:0000259" key="4">
    <source>
        <dbReference type="Pfam" id="PF05843"/>
    </source>
</evidence>
<dbReference type="PANTHER" id="PTHR23270:SF10">
    <property type="entry name" value="PROTEIN RRP5 HOMOLOG"/>
    <property type="match status" value="1"/>
</dbReference>
<dbReference type="GO" id="GO:0032040">
    <property type="term" value="C:small-subunit processome"/>
    <property type="evidence" value="ECO:0007669"/>
    <property type="project" value="TreeGrafter"/>
</dbReference>
<keyword evidence="5" id="KW-1185">Reference proteome</keyword>
<gene>
    <name evidence="6" type="primary">LOC104950700</name>
</gene>
<evidence type="ECO:0000256" key="3">
    <source>
        <dbReference type="ARBA" id="ARBA00023242"/>
    </source>
</evidence>
<name>A0A6I9NKF8_9TELE</name>
<dbReference type="RefSeq" id="XP_010775558.1">
    <property type="nucleotide sequence ID" value="XM_010777256.1"/>
</dbReference>
<proteinExistence type="predicted"/>
<dbReference type="InterPro" id="IPR045209">
    <property type="entry name" value="Rrp5"/>
</dbReference>
<dbReference type="InterPro" id="IPR011990">
    <property type="entry name" value="TPR-like_helical_dom_sf"/>
</dbReference>
<feature type="domain" description="Suppressor of forked" evidence="4">
    <location>
        <begin position="2"/>
        <end position="82"/>
    </location>
</feature>
<dbReference type="Gene3D" id="1.25.40.10">
    <property type="entry name" value="Tetratricopeptide repeat domain"/>
    <property type="match status" value="1"/>
</dbReference>
<evidence type="ECO:0000313" key="6">
    <source>
        <dbReference type="RefSeq" id="XP_010775558.1"/>
    </source>
</evidence>
<accession>A0A6I9NKF8</accession>
<evidence type="ECO:0000313" key="5">
    <source>
        <dbReference type="Proteomes" id="UP000504611"/>
    </source>
</evidence>
<keyword evidence="3" id="KW-0539">Nucleus</keyword>
<dbReference type="GO" id="GO:0006364">
    <property type="term" value="P:rRNA processing"/>
    <property type="evidence" value="ECO:0007669"/>
    <property type="project" value="InterPro"/>
</dbReference>
<keyword evidence="2" id="KW-0677">Repeat</keyword>
<evidence type="ECO:0000256" key="1">
    <source>
        <dbReference type="ARBA" id="ARBA00004123"/>
    </source>
</evidence>
<reference evidence="6" key="1">
    <citation type="submission" date="2025-08" db="UniProtKB">
        <authorList>
            <consortium name="RefSeq"/>
        </authorList>
    </citation>
    <scope>IDENTIFICATION</scope>
    <source>
        <tissue evidence="6">Muscle</tissue>
    </source>
</reference>
<dbReference type="KEGG" id="ncc:104950700"/>
<dbReference type="InterPro" id="IPR008847">
    <property type="entry name" value="Suf"/>
</dbReference>
<dbReference type="AlphaFoldDB" id="A0A6I9NKF8"/>
<dbReference type="Proteomes" id="UP000504611">
    <property type="component" value="Unplaced"/>
</dbReference>
<dbReference type="GeneID" id="104950700"/>
<dbReference type="PANTHER" id="PTHR23270">
    <property type="entry name" value="PROGRAMMED CELL DEATH PROTEIN 11 PRE-RRNA PROCESSING PROTEIN RRP5"/>
    <property type="match status" value="1"/>
</dbReference>
<dbReference type="GO" id="GO:0003723">
    <property type="term" value="F:RNA binding"/>
    <property type="evidence" value="ECO:0007669"/>
    <property type="project" value="TreeGrafter"/>
</dbReference>
<dbReference type="OrthoDB" id="412781at2759"/>